<evidence type="ECO:0000313" key="1">
    <source>
        <dbReference type="EMBL" id="GJM63972.1"/>
    </source>
</evidence>
<comment type="caution">
    <text evidence="1">The sequence shown here is derived from an EMBL/GenBank/DDBJ whole genome shotgun (WGS) entry which is preliminary data.</text>
</comment>
<proteinExistence type="predicted"/>
<reference evidence="1 2" key="1">
    <citation type="submission" date="2021-12" db="EMBL/GenBank/DDBJ databases">
        <title>Genome sequencing of bacteria with rrn-lacking chromosome and rrn-plasmid.</title>
        <authorList>
            <person name="Anda M."/>
            <person name="Iwasaki W."/>
        </authorList>
    </citation>
    <scope>NUCLEOTIDE SEQUENCE [LARGE SCALE GENOMIC DNA]</scope>
    <source>
        <strain evidence="1 2">NBRC 15940</strain>
    </source>
</reference>
<accession>A0AAN5AMN0</accession>
<gene>
    <name evidence="1" type="ORF">PEDI_45240</name>
</gene>
<keyword evidence="2" id="KW-1185">Reference proteome</keyword>
<sequence length="151" mass="17189">MRQYKEKKIISFWLKRIQFLTLTNRRSLHSPATQQEPIIFFFKMKWCLLCLFLGLLACDEQENFPQNCEPPLMVAYAVLGSTGVNRDDGAIIITDISGGTAPYEVKLIRRNDPQQKAIANFQSLLADEYQITVEDALGCTTVIDLTVPLNF</sequence>
<organism evidence="1 2">
    <name type="scientific">Persicobacter diffluens</name>
    <dbReference type="NCBI Taxonomy" id="981"/>
    <lineage>
        <taxon>Bacteria</taxon>
        <taxon>Pseudomonadati</taxon>
        <taxon>Bacteroidota</taxon>
        <taxon>Cytophagia</taxon>
        <taxon>Cytophagales</taxon>
        <taxon>Persicobacteraceae</taxon>
        <taxon>Persicobacter</taxon>
    </lineage>
</organism>
<dbReference type="AlphaFoldDB" id="A0AAN5AMN0"/>
<dbReference type="EMBL" id="BQKE01000003">
    <property type="protein sequence ID" value="GJM63972.1"/>
    <property type="molecule type" value="Genomic_DNA"/>
</dbReference>
<evidence type="ECO:0000313" key="2">
    <source>
        <dbReference type="Proteomes" id="UP001310022"/>
    </source>
</evidence>
<name>A0AAN5AMN0_9BACT</name>
<protein>
    <submittedName>
        <fullName evidence="1">Uncharacterized protein</fullName>
    </submittedName>
</protein>
<dbReference type="Proteomes" id="UP001310022">
    <property type="component" value="Unassembled WGS sequence"/>
</dbReference>